<protein>
    <submittedName>
        <fullName evidence="5">p53-like transcription factor</fullName>
    </submittedName>
</protein>
<dbReference type="GO" id="GO:0000228">
    <property type="term" value="C:nuclear chromosome"/>
    <property type="evidence" value="ECO:0007669"/>
    <property type="project" value="TreeGrafter"/>
</dbReference>
<dbReference type="STRING" id="573508.A0A1E3BBG2"/>
<evidence type="ECO:0000256" key="3">
    <source>
        <dbReference type="SAM" id="MobiDB-lite"/>
    </source>
</evidence>
<feature type="compositionally biased region" description="Basic and acidic residues" evidence="3">
    <location>
        <begin position="293"/>
        <end position="313"/>
    </location>
</feature>
<evidence type="ECO:0000313" key="5">
    <source>
        <dbReference type="EMBL" id="ANJ15752.1"/>
    </source>
</evidence>
<sequence>MQSTLLQPNPFPLEYPVTTDSDYSSHRSFTGSSGFSMDEDDHNRRVNTLGHPLAQPVSIPVSNGLRYNAQATASMQDVSFATSPSMLMSPGDTCSEAFSSTSYSPTPNSIYSPSPALSYDRMSNIGTHRMPSFQPPTAQINPNFPGNWRADNFPGPYGLQRGHLPSLPGFTSSPRGYDNAFMAQSNLYLESMHRYRDVESPPWNNETNILHHVWVGNLKSGQTIKPEIRANIPSKKFFLDGEKWTCYRRNYLSVTCSFSLHPCSSGPFWVKTENNGVQQIRSFAMSLSATVDSKPDEPRELVQHSPKRDKQSERPPGIVPVQPCPPPLSYGHGPAGTNGSQHGYGMASQSAGLYDYGSSSYVSGSHSGNPPTQCTFERIQFAKATANNGKRRATQQFYNLVVDLYAEVERPVGGKPGDEWIKIARRLSHPMVVRGRSPGHYREHRRDSQSSMDPDGGAGGTGEHGGMLPPGFPKHFSMMGYEPASSGRYGRTDYHQHIKPEQSPLSDHSPHASSSSSTCTLDMGILNDTMDPMDIKATSSMDSYDNSFVMVDMPQDRKPAMDIHGTEGGDNGTTLAFRNPLPSFDYDTLTKEEDVGVTSPGSFPDNVASMVAMMPNETSESSFIRNPPRVPSQPAVGNSGGGGFNAFADNSFGRFDSVQGSQELCT</sequence>
<feature type="domain" description="NDT80" evidence="4">
    <location>
        <begin position="168"/>
        <end position="445"/>
    </location>
</feature>
<dbReference type="PROSITE" id="PS51517">
    <property type="entry name" value="NDT80"/>
    <property type="match status" value="1"/>
</dbReference>
<evidence type="ECO:0000313" key="6">
    <source>
        <dbReference type="EMBL" id="ODM17736.1"/>
    </source>
</evidence>
<evidence type="ECO:0000256" key="2">
    <source>
        <dbReference type="PROSITE-ProRule" id="PRU00850"/>
    </source>
</evidence>
<dbReference type="EMBL" id="KX351487">
    <property type="protein sequence ID" value="ANJ15752.1"/>
    <property type="molecule type" value="mRNA"/>
</dbReference>
<feature type="DNA-binding region" description="NDT80" evidence="2">
    <location>
        <begin position="168"/>
        <end position="445"/>
    </location>
</feature>
<dbReference type="InterPro" id="IPR008967">
    <property type="entry name" value="p53-like_TF_DNA-bd_sf"/>
</dbReference>
<dbReference type="GO" id="GO:0045944">
    <property type="term" value="P:positive regulation of transcription by RNA polymerase II"/>
    <property type="evidence" value="ECO:0007669"/>
    <property type="project" value="TreeGrafter"/>
</dbReference>
<name>A0A1E3BBG2_ASPCR</name>
<dbReference type="VEuPathDB" id="FungiDB:SI65_06524"/>
<evidence type="ECO:0000313" key="7">
    <source>
        <dbReference type="Proteomes" id="UP000094569"/>
    </source>
</evidence>
<keyword evidence="1 2" id="KW-0238">DNA-binding</keyword>
<organism evidence="6 7">
    <name type="scientific">Aspergillus cristatus</name>
    <name type="common">Chinese Fuzhuan brick tea-fermentation fungus</name>
    <name type="synonym">Eurotium cristatum</name>
    <dbReference type="NCBI Taxonomy" id="573508"/>
    <lineage>
        <taxon>Eukaryota</taxon>
        <taxon>Fungi</taxon>
        <taxon>Dikarya</taxon>
        <taxon>Ascomycota</taxon>
        <taxon>Pezizomycotina</taxon>
        <taxon>Eurotiomycetes</taxon>
        <taxon>Eurotiomycetidae</taxon>
        <taxon>Eurotiales</taxon>
        <taxon>Aspergillaceae</taxon>
        <taxon>Aspergillus</taxon>
        <taxon>Aspergillus subgen. Aspergillus</taxon>
    </lineage>
</organism>
<feature type="compositionally biased region" description="Polar residues" evidence="3">
    <location>
        <begin position="18"/>
        <end position="35"/>
    </location>
</feature>
<dbReference type="AlphaFoldDB" id="A0A1E3BBG2"/>
<proteinExistence type="evidence at transcript level"/>
<feature type="compositionally biased region" description="Gly residues" evidence="3">
    <location>
        <begin position="456"/>
        <end position="465"/>
    </location>
</feature>
<dbReference type="Gene3D" id="2.60.40.1390">
    <property type="entry name" value="NDT80 DNA-binding domain"/>
    <property type="match status" value="1"/>
</dbReference>
<keyword evidence="7" id="KW-1185">Reference proteome</keyword>
<evidence type="ECO:0000259" key="4">
    <source>
        <dbReference type="PROSITE" id="PS51517"/>
    </source>
</evidence>
<dbReference type="Pfam" id="PF05224">
    <property type="entry name" value="NDT80_PhoG"/>
    <property type="match status" value="1"/>
</dbReference>
<feature type="region of interest" description="Disordered" evidence="3">
    <location>
        <begin position="290"/>
        <end position="344"/>
    </location>
</feature>
<feature type="region of interest" description="Disordered" evidence="3">
    <location>
        <begin position="499"/>
        <end position="520"/>
    </location>
</feature>
<dbReference type="PANTHER" id="PTHR35144:SF2">
    <property type="entry name" value="MEIOSIS-SPECIFIC TRANSCRIPTION FACTOR NDT80"/>
    <property type="match status" value="1"/>
</dbReference>
<dbReference type="PANTHER" id="PTHR35144">
    <property type="entry name" value="MEIOSIS-SPECIFIC TRANSCRIPTION FACTOR NDT80"/>
    <property type="match status" value="1"/>
</dbReference>
<dbReference type="EMBL" id="JXNT01000007">
    <property type="protein sequence ID" value="ODM17736.1"/>
    <property type="molecule type" value="Genomic_DNA"/>
</dbReference>
<dbReference type="OrthoDB" id="2288358at2759"/>
<gene>
    <name evidence="6" type="ORF">SI65_06524</name>
</gene>
<dbReference type="SMR" id="A0A1E3BBG2"/>
<dbReference type="GO" id="GO:0051321">
    <property type="term" value="P:meiotic cell cycle"/>
    <property type="evidence" value="ECO:0007669"/>
    <property type="project" value="TreeGrafter"/>
</dbReference>
<dbReference type="GO" id="GO:0003700">
    <property type="term" value="F:DNA-binding transcription factor activity"/>
    <property type="evidence" value="ECO:0007669"/>
    <property type="project" value="UniProtKB-UniRule"/>
</dbReference>
<feature type="region of interest" description="Disordered" evidence="3">
    <location>
        <begin position="1"/>
        <end position="41"/>
    </location>
</feature>
<dbReference type="InterPro" id="IPR024061">
    <property type="entry name" value="NDT80_DNA-bd_dom"/>
</dbReference>
<reference evidence="5" key="2">
    <citation type="submission" date="2016-06" db="EMBL/GenBank/DDBJ databases">
        <title>Cloning and functional analysis of a gene related to ascopore formation in Aspergillus cristatus.</title>
        <authorList>
            <person name="Wang Y."/>
            <person name="Tan Y."/>
        </authorList>
    </citation>
    <scope>NUCLEOTIDE SEQUENCE</scope>
    <source>
        <strain evidence="5">CGMCC7.193</strain>
    </source>
</reference>
<dbReference type="Proteomes" id="UP000094569">
    <property type="component" value="Unassembled WGS sequence"/>
</dbReference>
<dbReference type="InterPro" id="IPR037141">
    <property type="entry name" value="NDT80_DNA-bd_dom_sf"/>
</dbReference>
<feature type="region of interest" description="Disordered" evidence="3">
    <location>
        <begin position="434"/>
        <end position="479"/>
    </location>
</feature>
<dbReference type="GO" id="GO:0003677">
    <property type="term" value="F:DNA binding"/>
    <property type="evidence" value="ECO:0007669"/>
    <property type="project" value="UniProtKB-KW"/>
</dbReference>
<dbReference type="InterPro" id="IPR052605">
    <property type="entry name" value="Fungal_trans_regulator"/>
</dbReference>
<dbReference type="SUPFAM" id="SSF49417">
    <property type="entry name" value="p53-like transcription factors"/>
    <property type="match status" value="1"/>
</dbReference>
<accession>A0A1E3BBG2</accession>
<feature type="compositionally biased region" description="Low complexity" evidence="3">
    <location>
        <begin position="503"/>
        <end position="520"/>
    </location>
</feature>
<evidence type="ECO:0000256" key="1">
    <source>
        <dbReference type="ARBA" id="ARBA00023125"/>
    </source>
</evidence>
<reference evidence="6 7" key="1">
    <citation type="journal article" date="2016" name="BMC Genomics">
        <title>Comparative genomic and transcriptomic analyses of the Fuzhuan brick tea-fermentation fungus Aspergillus cristatus.</title>
        <authorList>
            <person name="Ge Y."/>
            <person name="Wang Y."/>
            <person name="Liu Y."/>
            <person name="Tan Y."/>
            <person name="Ren X."/>
            <person name="Zhang X."/>
            <person name="Hyde K.D."/>
            <person name="Liu Y."/>
            <person name="Liu Z."/>
        </authorList>
    </citation>
    <scope>NUCLEOTIDE SEQUENCE [LARGE SCALE GENOMIC DNA]</scope>
    <source>
        <strain evidence="6 7">GZAAS20.1005</strain>
    </source>
</reference>